<proteinExistence type="predicted"/>
<name>A0ACB6S3K2_9PLEO</name>
<evidence type="ECO:0000313" key="1">
    <source>
        <dbReference type="EMBL" id="KAF2627774.1"/>
    </source>
</evidence>
<keyword evidence="2" id="KW-1185">Reference proteome</keyword>
<dbReference type="Proteomes" id="UP000799754">
    <property type="component" value="Unassembled WGS sequence"/>
</dbReference>
<evidence type="ECO:0000313" key="2">
    <source>
        <dbReference type="Proteomes" id="UP000799754"/>
    </source>
</evidence>
<comment type="caution">
    <text evidence="1">The sequence shown here is derived from an EMBL/GenBank/DDBJ whole genome shotgun (WGS) entry which is preliminary data.</text>
</comment>
<organism evidence="1 2">
    <name type="scientific">Macroventuria anomochaeta</name>
    <dbReference type="NCBI Taxonomy" id="301207"/>
    <lineage>
        <taxon>Eukaryota</taxon>
        <taxon>Fungi</taxon>
        <taxon>Dikarya</taxon>
        <taxon>Ascomycota</taxon>
        <taxon>Pezizomycotina</taxon>
        <taxon>Dothideomycetes</taxon>
        <taxon>Pleosporomycetidae</taxon>
        <taxon>Pleosporales</taxon>
        <taxon>Pleosporineae</taxon>
        <taxon>Didymellaceae</taxon>
        <taxon>Macroventuria</taxon>
    </lineage>
</organism>
<dbReference type="EMBL" id="MU006715">
    <property type="protein sequence ID" value="KAF2627774.1"/>
    <property type="molecule type" value="Genomic_DNA"/>
</dbReference>
<gene>
    <name evidence="1" type="ORF">BU25DRAFT_467792</name>
</gene>
<sequence>MTSTPLILTLTVLTAAILGLLILWVFISYTKDRRARHTRTHLHTQSPLQLDQQATCAAENYESRVHLHCTYQPSGTPHGAGHDGRVELQHVKDLRRGNEREGDGEADKAEVWLKRGASRDDLRKVSEEENGSLGTRTVRVWGREGDVGVWDMTGGRPKGFDRDDTVAAVRDYYHFLAKMYLAEDRIMEPPPGGWPNITPETMRPLEKTDEFKLCRTGRLLFSRNTQISSVLVCTDGDDGGGEVWAGGVPPYCVGLTIAARDDVICFWTPFEAASGGWSVPTRLLEDDGFGIELDDEQTSDKEDNESRTSGEESLPTSDDEAQGGSDDQVDDDEEQLGEEEEDLGPEWIQGFWFPQWGIPEFFEKMKKHYRQLDFVPRNSKEVLEGWPRDSKEPMLVGLLKPIYRKHGWPNLEQYRKEECMKEIEEALRKAGSGRYSYESDS</sequence>
<reference evidence="1" key="1">
    <citation type="journal article" date="2020" name="Stud. Mycol.">
        <title>101 Dothideomycetes genomes: a test case for predicting lifestyles and emergence of pathogens.</title>
        <authorList>
            <person name="Haridas S."/>
            <person name="Albert R."/>
            <person name="Binder M."/>
            <person name="Bloem J."/>
            <person name="Labutti K."/>
            <person name="Salamov A."/>
            <person name="Andreopoulos B."/>
            <person name="Baker S."/>
            <person name="Barry K."/>
            <person name="Bills G."/>
            <person name="Bluhm B."/>
            <person name="Cannon C."/>
            <person name="Castanera R."/>
            <person name="Culley D."/>
            <person name="Daum C."/>
            <person name="Ezra D."/>
            <person name="Gonzalez J."/>
            <person name="Henrissat B."/>
            <person name="Kuo A."/>
            <person name="Liang C."/>
            <person name="Lipzen A."/>
            <person name="Lutzoni F."/>
            <person name="Magnuson J."/>
            <person name="Mondo S."/>
            <person name="Nolan M."/>
            <person name="Ohm R."/>
            <person name="Pangilinan J."/>
            <person name="Park H.-J."/>
            <person name="Ramirez L."/>
            <person name="Alfaro M."/>
            <person name="Sun H."/>
            <person name="Tritt A."/>
            <person name="Yoshinaga Y."/>
            <person name="Zwiers L.-H."/>
            <person name="Turgeon B."/>
            <person name="Goodwin S."/>
            <person name="Spatafora J."/>
            <person name="Crous P."/>
            <person name="Grigoriev I."/>
        </authorList>
    </citation>
    <scope>NUCLEOTIDE SEQUENCE</scope>
    <source>
        <strain evidence="1">CBS 525.71</strain>
    </source>
</reference>
<accession>A0ACB6S3K2</accession>
<protein>
    <submittedName>
        <fullName evidence="1">Uncharacterized protein</fullName>
    </submittedName>
</protein>